<keyword evidence="8 13" id="KW-0067">ATP-binding</keyword>
<dbReference type="RefSeq" id="WP_008069748.1">
    <property type="nucleotide sequence ID" value="NZ_AQWK01000003.1"/>
</dbReference>
<comment type="cofactor">
    <cofactor evidence="13">
        <name>Mg(2+)</name>
        <dbReference type="ChEBI" id="CHEBI:18420"/>
    </cofactor>
    <text evidence="13">Binds 2 magnesium ions per tetramer.</text>
</comment>
<comment type="similarity">
    <text evidence="2 13">Belongs to the class-II aminoacyl-tRNA synthetase family. Phe-tRNA synthetase alpha subunit type 1 subfamily.</text>
</comment>
<dbReference type="NCBIfam" id="TIGR00468">
    <property type="entry name" value="pheS"/>
    <property type="match status" value="1"/>
</dbReference>
<dbReference type="InterPro" id="IPR045864">
    <property type="entry name" value="aa-tRNA-synth_II/BPL/LPL"/>
</dbReference>
<name>F1Z6B2_9SPHN</name>
<feature type="binding site" evidence="13">
    <location>
        <position position="255"/>
    </location>
    <ligand>
        <name>Mg(2+)</name>
        <dbReference type="ChEBI" id="CHEBI:18420"/>
        <note>shared with beta subunit</note>
    </ligand>
</feature>
<dbReference type="GO" id="GO:0000049">
    <property type="term" value="F:tRNA binding"/>
    <property type="evidence" value="ECO:0007669"/>
    <property type="project" value="InterPro"/>
</dbReference>
<dbReference type="GO" id="GO:0005737">
    <property type="term" value="C:cytoplasm"/>
    <property type="evidence" value="ECO:0007669"/>
    <property type="project" value="UniProtKB-SubCell"/>
</dbReference>
<evidence type="ECO:0000256" key="6">
    <source>
        <dbReference type="ARBA" id="ARBA00022723"/>
    </source>
</evidence>
<comment type="subcellular location">
    <subcellularLocation>
        <location evidence="1 13">Cytoplasm</location>
    </subcellularLocation>
</comment>
<gene>
    <name evidence="13" type="primary">pheS</name>
    <name evidence="15" type="ORF">Y88_2333</name>
</gene>
<evidence type="ECO:0000256" key="4">
    <source>
        <dbReference type="ARBA" id="ARBA00022490"/>
    </source>
</evidence>
<dbReference type="Gene3D" id="3.30.930.10">
    <property type="entry name" value="Bira Bifunctional Protein, Domain 2"/>
    <property type="match status" value="1"/>
</dbReference>
<dbReference type="OrthoDB" id="9800719at2"/>
<evidence type="ECO:0000256" key="5">
    <source>
        <dbReference type="ARBA" id="ARBA00022598"/>
    </source>
</evidence>
<keyword evidence="4 13" id="KW-0963">Cytoplasm</keyword>
<keyword evidence="5 13" id="KW-0436">Ligase</keyword>
<dbReference type="Pfam" id="PF01409">
    <property type="entry name" value="tRNA-synt_2d"/>
    <property type="match status" value="1"/>
</dbReference>
<keyword evidence="6 13" id="KW-0479">Metal-binding</keyword>
<dbReference type="InterPro" id="IPR004188">
    <property type="entry name" value="Phe-tRNA_ligase_II_N"/>
</dbReference>
<dbReference type="HOGENOM" id="CLU_025086_0_1_5"/>
<dbReference type="STRING" id="983920.Y88_2333"/>
<dbReference type="AlphaFoldDB" id="F1Z6B2"/>
<comment type="catalytic activity">
    <reaction evidence="12 13">
        <text>tRNA(Phe) + L-phenylalanine + ATP = L-phenylalanyl-tRNA(Phe) + AMP + diphosphate + H(+)</text>
        <dbReference type="Rhea" id="RHEA:19413"/>
        <dbReference type="Rhea" id="RHEA-COMP:9668"/>
        <dbReference type="Rhea" id="RHEA-COMP:9699"/>
        <dbReference type="ChEBI" id="CHEBI:15378"/>
        <dbReference type="ChEBI" id="CHEBI:30616"/>
        <dbReference type="ChEBI" id="CHEBI:33019"/>
        <dbReference type="ChEBI" id="CHEBI:58095"/>
        <dbReference type="ChEBI" id="CHEBI:78442"/>
        <dbReference type="ChEBI" id="CHEBI:78531"/>
        <dbReference type="ChEBI" id="CHEBI:456215"/>
        <dbReference type="EC" id="6.1.1.20"/>
    </reaction>
</comment>
<dbReference type="InterPro" id="IPR010978">
    <property type="entry name" value="tRNA-bd_arm"/>
</dbReference>
<dbReference type="GO" id="GO:0000287">
    <property type="term" value="F:magnesium ion binding"/>
    <property type="evidence" value="ECO:0007669"/>
    <property type="project" value="UniProtKB-UniRule"/>
</dbReference>
<evidence type="ECO:0000256" key="3">
    <source>
        <dbReference type="ARBA" id="ARBA00011209"/>
    </source>
</evidence>
<dbReference type="FunCoup" id="F1Z6B2">
    <property type="interactions" value="576"/>
</dbReference>
<dbReference type="HAMAP" id="MF_00281">
    <property type="entry name" value="Phe_tRNA_synth_alpha1"/>
    <property type="match status" value="1"/>
</dbReference>
<dbReference type="GO" id="GO:0004826">
    <property type="term" value="F:phenylalanine-tRNA ligase activity"/>
    <property type="evidence" value="ECO:0007669"/>
    <property type="project" value="UniProtKB-UniRule"/>
</dbReference>
<dbReference type="GO" id="GO:0006432">
    <property type="term" value="P:phenylalanyl-tRNA aminoacylation"/>
    <property type="evidence" value="ECO:0007669"/>
    <property type="project" value="UniProtKB-UniRule"/>
</dbReference>
<dbReference type="EMBL" id="AEWJ01000024">
    <property type="protein sequence ID" value="EGD59894.1"/>
    <property type="molecule type" value="Genomic_DNA"/>
</dbReference>
<dbReference type="FunFam" id="3.30.930.10:FF:000003">
    <property type="entry name" value="Phenylalanine--tRNA ligase alpha subunit"/>
    <property type="match status" value="1"/>
</dbReference>
<keyword evidence="7 13" id="KW-0547">Nucleotide-binding</keyword>
<evidence type="ECO:0000256" key="2">
    <source>
        <dbReference type="ARBA" id="ARBA00010207"/>
    </source>
</evidence>
<evidence type="ECO:0000256" key="10">
    <source>
        <dbReference type="ARBA" id="ARBA00022917"/>
    </source>
</evidence>
<evidence type="ECO:0000256" key="13">
    <source>
        <dbReference type="HAMAP-Rule" id="MF_00281"/>
    </source>
</evidence>
<evidence type="ECO:0000313" key="16">
    <source>
        <dbReference type="Proteomes" id="UP000004728"/>
    </source>
</evidence>
<reference evidence="15 16" key="1">
    <citation type="journal article" date="2012" name="J. Bacteriol.">
        <title>Draft Genome Sequence of Novosphingobium nitrogenifigens Y88T.</title>
        <authorList>
            <person name="Strabala T.J."/>
            <person name="Macdonald L."/>
            <person name="Liu V."/>
            <person name="Smit A.M."/>
        </authorList>
    </citation>
    <scope>NUCLEOTIDE SEQUENCE [LARGE SCALE GENOMIC DNA]</scope>
    <source>
        <strain evidence="15 16">DSM 19370</strain>
    </source>
</reference>
<organism evidence="15 16">
    <name type="scientific">Novosphingobium nitrogenifigens DSM 19370</name>
    <dbReference type="NCBI Taxonomy" id="983920"/>
    <lineage>
        <taxon>Bacteria</taxon>
        <taxon>Pseudomonadati</taxon>
        <taxon>Pseudomonadota</taxon>
        <taxon>Alphaproteobacteria</taxon>
        <taxon>Sphingomonadales</taxon>
        <taxon>Sphingomonadaceae</taxon>
        <taxon>Novosphingobium</taxon>
    </lineage>
</organism>
<keyword evidence="10 13" id="KW-0648">Protein biosynthesis</keyword>
<evidence type="ECO:0000256" key="7">
    <source>
        <dbReference type="ARBA" id="ARBA00022741"/>
    </source>
</evidence>
<dbReference type="Proteomes" id="UP000004728">
    <property type="component" value="Unassembled WGS sequence"/>
</dbReference>
<dbReference type="GO" id="GO:0005524">
    <property type="term" value="F:ATP binding"/>
    <property type="evidence" value="ECO:0007669"/>
    <property type="project" value="UniProtKB-UniRule"/>
</dbReference>
<proteinExistence type="inferred from homology"/>
<protein>
    <recommendedName>
        <fullName evidence="13">Phenylalanine--tRNA ligase alpha subunit</fullName>
        <ecNumber evidence="13">6.1.1.20</ecNumber>
    </recommendedName>
    <alternativeName>
        <fullName evidence="13">Phenylalanyl-tRNA synthetase alpha subunit</fullName>
        <shortName evidence="13">PheRS</shortName>
    </alternativeName>
</protein>
<comment type="subunit">
    <text evidence="3 13">Tetramer of two alpha and two beta subunits.</text>
</comment>
<comment type="caution">
    <text evidence="15">The sequence shown here is derived from an EMBL/GenBank/DDBJ whole genome shotgun (WGS) entry which is preliminary data.</text>
</comment>
<dbReference type="eggNOG" id="COG0016">
    <property type="taxonomic scope" value="Bacteria"/>
</dbReference>
<evidence type="ECO:0000256" key="12">
    <source>
        <dbReference type="ARBA" id="ARBA00049255"/>
    </source>
</evidence>
<dbReference type="SUPFAM" id="SSF46589">
    <property type="entry name" value="tRNA-binding arm"/>
    <property type="match status" value="1"/>
</dbReference>
<evidence type="ECO:0000256" key="8">
    <source>
        <dbReference type="ARBA" id="ARBA00022840"/>
    </source>
</evidence>
<keyword evidence="11 13" id="KW-0030">Aminoacyl-tRNA synthetase</keyword>
<dbReference type="InterPro" id="IPR004529">
    <property type="entry name" value="Phe-tRNA-synth_IIc_asu"/>
</dbReference>
<dbReference type="InterPro" id="IPR022911">
    <property type="entry name" value="Phe_tRNA_ligase_alpha1_bac"/>
</dbReference>
<evidence type="ECO:0000259" key="14">
    <source>
        <dbReference type="PROSITE" id="PS50862"/>
    </source>
</evidence>
<evidence type="ECO:0000313" key="15">
    <source>
        <dbReference type="EMBL" id="EGD59894.1"/>
    </source>
</evidence>
<dbReference type="InterPro" id="IPR002319">
    <property type="entry name" value="Phenylalanyl-tRNA_Synthase"/>
</dbReference>
<dbReference type="CDD" id="cd00496">
    <property type="entry name" value="PheRS_alpha_core"/>
    <property type="match status" value="1"/>
</dbReference>
<evidence type="ECO:0000256" key="1">
    <source>
        <dbReference type="ARBA" id="ARBA00004496"/>
    </source>
</evidence>
<sequence length="362" mass="39343">MEQLDQTLAAIAAADTLDAVEAIRVAALGKQGWVSALLKTLGQMSPEERQSEGPRIHAAREAVTAALADRRAGIEAAVLDARLAAETVDLSLPAPALPKGSVHPVSQVMDELAEIFADMGFAVASGPEIEDDWHNFTALNMPETHPARAMHDTFYFPDRDAQGRSMLLRTHTSPVQIRSMLAQGAPLRIIAPGRVYRSDSDATHTPMFHQIEGLVIDKGIHLGHLKWTLETFLKAFFERDDIVLRLRPSYFPFTEPSVEVDVGYTLVNGKRVIGGGGDVPDGGWMEVLGSGMVNRRVIEAGGLDPDEWQGFAFGTGVDRLAMLKYGMDDLRAFFDGDIRWLSHYGFAALDVPTLSGGVGVRA</sequence>
<evidence type="ECO:0000256" key="9">
    <source>
        <dbReference type="ARBA" id="ARBA00022842"/>
    </source>
</evidence>
<keyword evidence="9 13" id="KW-0460">Magnesium</keyword>
<dbReference type="EC" id="6.1.1.20" evidence="13"/>
<dbReference type="PANTHER" id="PTHR11538">
    <property type="entry name" value="PHENYLALANYL-TRNA SYNTHETASE"/>
    <property type="match status" value="1"/>
</dbReference>
<keyword evidence="16" id="KW-1185">Reference proteome</keyword>
<dbReference type="Pfam" id="PF02912">
    <property type="entry name" value="Phe_tRNA-synt_N"/>
    <property type="match status" value="1"/>
</dbReference>
<dbReference type="InParanoid" id="F1Z6B2"/>
<accession>F1Z6B2</accession>
<dbReference type="PROSITE" id="PS50862">
    <property type="entry name" value="AA_TRNA_LIGASE_II"/>
    <property type="match status" value="1"/>
</dbReference>
<dbReference type="SUPFAM" id="SSF55681">
    <property type="entry name" value="Class II aaRS and biotin synthetases"/>
    <property type="match status" value="1"/>
</dbReference>
<evidence type="ECO:0000256" key="11">
    <source>
        <dbReference type="ARBA" id="ARBA00023146"/>
    </source>
</evidence>
<dbReference type="PANTHER" id="PTHR11538:SF41">
    <property type="entry name" value="PHENYLALANINE--TRNA LIGASE, MITOCHONDRIAL"/>
    <property type="match status" value="1"/>
</dbReference>
<feature type="domain" description="Aminoacyl-transfer RNA synthetases class-II family profile" evidence="14">
    <location>
        <begin position="106"/>
        <end position="352"/>
    </location>
</feature>
<dbReference type="InterPro" id="IPR006195">
    <property type="entry name" value="aa-tRNA-synth_II"/>
</dbReference>